<organism evidence="1">
    <name type="scientific">marine metagenome</name>
    <dbReference type="NCBI Taxonomy" id="408172"/>
    <lineage>
        <taxon>unclassified sequences</taxon>
        <taxon>metagenomes</taxon>
        <taxon>ecological metagenomes</taxon>
    </lineage>
</organism>
<feature type="non-terminal residue" evidence="1">
    <location>
        <position position="33"/>
    </location>
</feature>
<dbReference type="AlphaFoldDB" id="A0A383EY88"/>
<dbReference type="SUPFAM" id="SSF51735">
    <property type="entry name" value="NAD(P)-binding Rossmann-fold domains"/>
    <property type="match status" value="1"/>
</dbReference>
<evidence type="ECO:0008006" key="2">
    <source>
        <dbReference type="Google" id="ProtNLM"/>
    </source>
</evidence>
<dbReference type="InterPro" id="IPR036291">
    <property type="entry name" value="NAD(P)-bd_dom_sf"/>
</dbReference>
<dbReference type="EMBL" id="UINC01229936">
    <property type="protein sequence ID" value="SVE61856.1"/>
    <property type="molecule type" value="Genomic_DNA"/>
</dbReference>
<sequence length="33" mass="3156">MGIQKVGIVGGGQMGGGVAELTAKAGLATVVRE</sequence>
<reference evidence="1" key="1">
    <citation type="submission" date="2018-05" db="EMBL/GenBank/DDBJ databases">
        <authorList>
            <person name="Lanie J.A."/>
            <person name="Ng W.-L."/>
            <person name="Kazmierczak K.M."/>
            <person name="Andrzejewski T.M."/>
            <person name="Davidsen T.M."/>
            <person name="Wayne K.J."/>
            <person name="Tettelin H."/>
            <person name="Glass J.I."/>
            <person name="Rusch D."/>
            <person name="Podicherti R."/>
            <person name="Tsui H.-C.T."/>
            <person name="Winkler M.E."/>
        </authorList>
    </citation>
    <scope>NUCLEOTIDE SEQUENCE</scope>
</reference>
<protein>
    <recommendedName>
        <fullName evidence="2">3-hydroxyacyl-CoA dehydrogenase NAD binding domain-containing protein</fullName>
    </recommendedName>
</protein>
<accession>A0A383EY88</accession>
<gene>
    <name evidence="1" type="ORF">METZ01_LOCUS514710</name>
</gene>
<name>A0A383EY88_9ZZZZ</name>
<proteinExistence type="predicted"/>
<evidence type="ECO:0000313" key="1">
    <source>
        <dbReference type="EMBL" id="SVE61856.1"/>
    </source>
</evidence>